<accession>A0AAN8P1A2</accession>
<dbReference type="AlphaFoldDB" id="A0AAN8P1A2"/>
<dbReference type="PANTHER" id="PTHR24198">
    <property type="entry name" value="ANKYRIN REPEAT AND PROTEIN KINASE DOMAIN-CONTAINING PROTEIN"/>
    <property type="match status" value="1"/>
</dbReference>
<reference evidence="5 6" key="1">
    <citation type="submission" date="2023-10" db="EMBL/GenBank/DDBJ databases">
        <title>Genomes of two closely related lineages of the louse Polyplax serrata with different host specificities.</title>
        <authorList>
            <person name="Martinu J."/>
            <person name="Tarabai H."/>
            <person name="Stefka J."/>
            <person name="Hypsa V."/>
        </authorList>
    </citation>
    <scope>NUCLEOTIDE SEQUENCE [LARGE SCALE GENOMIC DNA]</scope>
    <source>
        <strain evidence="5">HR10_N</strain>
    </source>
</reference>
<dbReference type="SMART" id="SM00248">
    <property type="entry name" value="ANK"/>
    <property type="match status" value="9"/>
</dbReference>
<keyword evidence="2 3" id="KW-0040">ANK repeat</keyword>
<dbReference type="EMBL" id="JAWJWE010000044">
    <property type="protein sequence ID" value="KAK6617346.1"/>
    <property type="molecule type" value="Genomic_DNA"/>
</dbReference>
<evidence type="ECO:0000256" key="1">
    <source>
        <dbReference type="ARBA" id="ARBA00022737"/>
    </source>
</evidence>
<dbReference type="Gene3D" id="1.10.750.20">
    <property type="entry name" value="SOCS box"/>
    <property type="match status" value="1"/>
</dbReference>
<dbReference type="SUPFAM" id="SSF48403">
    <property type="entry name" value="Ankyrin repeat"/>
    <property type="match status" value="1"/>
</dbReference>
<dbReference type="Pfam" id="PF00023">
    <property type="entry name" value="Ank"/>
    <property type="match status" value="2"/>
</dbReference>
<feature type="repeat" description="ANK" evidence="3">
    <location>
        <begin position="313"/>
        <end position="345"/>
    </location>
</feature>
<dbReference type="CDD" id="cd03716">
    <property type="entry name" value="SOCS_ASB_like"/>
    <property type="match status" value="1"/>
</dbReference>
<feature type="repeat" description="ANK" evidence="3">
    <location>
        <begin position="100"/>
        <end position="132"/>
    </location>
</feature>
<feature type="repeat" description="ANK" evidence="3">
    <location>
        <begin position="67"/>
        <end position="99"/>
    </location>
</feature>
<organism evidence="5 6">
    <name type="scientific">Polyplax serrata</name>
    <name type="common">Common mouse louse</name>
    <dbReference type="NCBI Taxonomy" id="468196"/>
    <lineage>
        <taxon>Eukaryota</taxon>
        <taxon>Metazoa</taxon>
        <taxon>Ecdysozoa</taxon>
        <taxon>Arthropoda</taxon>
        <taxon>Hexapoda</taxon>
        <taxon>Insecta</taxon>
        <taxon>Pterygota</taxon>
        <taxon>Neoptera</taxon>
        <taxon>Paraneoptera</taxon>
        <taxon>Psocodea</taxon>
        <taxon>Troctomorpha</taxon>
        <taxon>Phthiraptera</taxon>
        <taxon>Anoplura</taxon>
        <taxon>Polyplacidae</taxon>
        <taxon>Polyplax</taxon>
    </lineage>
</organism>
<gene>
    <name evidence="5" type="ORF">RUM43_014355</name>
</gene>
<feature type="repeat" description="ANK" evidence="3">
    <location>
        <begin position="277"/>
        <end position="309"/>
    </location>
</feature>
<evidence type="ECO:0000259" key="4">
    <source>
        <dbReference type="PROSITE" id="PS50225"/>
    </source>
</evidence>
<dbReference type="InterPro" id="IPR036770">
    <property type="entry name" value="Ankyrin_rpt-contain_sf"/>
</dbReference>
<evidence type="ECO:0000256" key="3">
    <source>
        <dbReference type="PROSITE-ProRule" id="PRU00023"/>
    </source>
</evidence>
<dbReference type="InterPro" id="IPR001496">
    <property type="entry name" value="SOCS_box"/>
</dbReference>
<dbReference type="PROSITE" id="PS50225">
    <property type="entry name" value="SOCS"/>
    <property type="match status" value="1"/>
</dbReference>
<feature type="domain" description="SOCS box" evidence="4">
    <location>
        <begin position="440"/>
        <end position="482"/>
    </location>
</feature>
<comment type="caution">
    <text evidence="5">The sequence shown here is derived from an EMBL/GenBank/DDBJ whole genome shotgun (WGS) entry which is preliminary data.</text>
</comment>
<name>A0AAN8P1A2_POLSC</name>
<protein>
    <recommendedName>
        <fullName evidence="4">SOCS box domain-containing protein</fullName>
    </recommendedName>
</protein>
<dbReference type="Proteomes" id="UP001372834">
    <property type="component" value="Unassembled WGS sequence"/>
</dbReference>
<dbReference type="InterPro" id="IPR002110">
    <property type="entry name" value="Ankyrin_rpt"/>
</dbReference>
<feature type="repeat" description="ANK" evidence="3">
    <location>
        <begin position="243"/>
        <end position="275"/>
    </location>
</feature>
<evidence type="ECO:0000256" key="2">
    <source>
        <dbReference type="ARBA" id="ARBA00023043"/>
    </source>
</evidence>
<feature type="repeat" description="ANK" evidence="3">
    <location>
        <begin position="146"/>
        <end position="174"/>
    </location>
</feature>
<dbReference type="PANTHER" id="PTHR24198:SF165">
    <property type="entry name" value="ANKYRIN REPEAT-CONTAINING PROTEIN-RELATED"/>
    <property type="match status" value="1"/>
</dbReference>
<dbReference type="Pfam" id="PF12796">
    <property type="entry name" value="Ank_2"/>
    <property type="match status" value="2"/>
</dbReference>
<keyword evidence="1" id="KW-0677">Repeat</keyword>
<dbReference type="PRINTS" id="PR01415">
    <property type="entry name" value="ANKYRIN"/>
</dbReference>
<sequence length="482" mass="54330">MSRSTYVVSGYKVGNIEIDKKYFGMPAECLSNPLQRELADCIIRMRPLDDIRILLACGAKPNDPVTQGLRPLHYAIWHRYSEAARLLLVRGSDINARDECGYSALHLASEHGYVELVELLLRQGAKVNFREDTGEQFPRTMLCDEPLRLAIRHRHYEIAKLLLEHGANPNTRYFFGSEINLLSVLDIEFLKLLLTFGADPNIRDRGGLTPLMKAARLPQGMDSVLLLLSYGADVNAMTDSRHDYRTVLHYAVLSGKLDIVYLLIKQGAIVNYDTDYQKPTPLDLSILKGDPELVKMLLNAGANVNSSSPIIGTPLHVACADNIPNRMDILSILLSRGADPNKVIESDGITLRPVLAEYIASNVQLSPQVVHMLLKFGAKVVMKTQYRDPHGILNSLQNLVSYPKLLRTILEAAEGFDLCMIKRSSYLTQAQKRYLMELATRPLPLVHQCRLFFRRYLGPKLIKVVPELCIPVTLHRYLLYED</sequence>
<evidence type="ECO:0000313" key="5">
    <source>
        <dbReference type="EMBL" id="KAK6617346.1"/>
    </source>
</evidence>
<evidence type="ECO:0000313" key="6">
    <source>
        <dbReference type="Proteomes" id="UP001372834"/>
    </source>
</evidence>
<feature type="repeat" description="ANK" evidence="3">
    <location>
        <begin position="206"/>
        <end position="239"/>
    </location>
</feature>
<dbReference type="PROSITE" id="PS50297">
    <property type="entry name" value="ANK_REP_REGION"/>
    <property type="match status" value="5"/>
</dbReference>
<dbReference type="Pfam" id="PF07525">
    <property type="entry name" value="SOCS_box"/>
    <property type="match status" value="1"/>
</dbReference>
<proteinExistence type="predicted"/>
<dbReference type="SMART" id="SM00969">
    <property type="entry name" value="SOCS_box"/>
    <property type="match status" value="1"/>
</dbReference>
<dbReference type="Gene3D" id="1.25.40.20">
    <property type="entry name" value="Ankyrin repeat-containing domain"/>
    <property type="match status" value="2"/>
</dbReference>
<dbReference type="PROSITE" id="PS50088">
    <property type="entry name" value="ANK_REPEAT"/>
    <property type="match status" value="7"/>
</dbReference>